<accession>A0A6L2J0Z4</accession>
<gene>
    <name evidence="1" type="ORF">Tci_002651</name>
</gene>
<dbReference type="AlphaFoldDB" id="A0A6L2J0Z4"/>
<evidence type="ECO:0000313" key="1">
    <source>
        <dbReference type="EMBL" id="GEU30673.1"/>
    </source>
</evidence>
<organism evidence="1">
    <name type="scientific">Tanacetum cinerariifolium</name>
    <name type="common">Dalmatian daisy</name>
    <name type="synonym">Chrysanthemum cinerariifolium</name>
    <dbReference type="NCBI Taxonomy" id="118510"/>
    <lineage>
        <taxon>Eukaryota</taxon>
        <taxon>Viridiplantae</taxon>
        <taxon>Streptophyta</taxon>
        <taxon>Embryophyta</taxon>
        <taxon>Tracheophyta</taxon>
        <taxon>Spermatophyta</taxon>
        <taxon>Magnoliopsida</taxon>
        <taxon>eudicotyledons</taxon>
        <taxon>Gunneridae</taxon>
        <taxon>Pentapetalae</taxon>
        <taxon>asterids</taxon>
        <taxon>campanulids</taxon>
        <taxon>Asterales</taxon>
        <taxon>Asteraceae</taxon>
        <taxon>Asteroideae</taxon>
        <taxon>Anthemideae</taxon>
        <taxon>Anthemidinae</taxon>
        <taxon>Tanacetum</taxon>
    </lineage>
</organism>
<reference evidence="1" key="1">
    <citation type="journal article" date="2019" name="Sci. Rep.">
        <title>Draft genome of Tanacetum cinerariifolium, the natural source of mosquito coil.</title>
        <authorList>
            <person name="Yamashiro T."/>
            <person name="Shiraishi A."/>
            <person name="Satake H."/>
            <person name="Nakayama K."/>
        </authorList>
    </citation>
    <scope>NUCLEOTIDE SEQUENCE</scope>
</reference>
<name>A0A6L2J0Z4_TANCI</name>
<comment type="caution">
    <text evidence="1">The sequence shown here is derived from an EMBL/GenBank/DDBJ whole genome shotgun (WGS) entry which is preliminary data.</text>
</comment>
<sequence>MTMCVDKYLNLSIETIPPILQALVFRVLLVEDIAIMDEAVQAPDTDIQVSAAPSSARSAFLLGDFESRW</sequence>
<protein>
    <submittedName>
        <fullName evidence="1">Uncharacterized protein</fullName>
    </submittedName>
</protein>
<proteinExistence type="predicted"/>
<dbReference type="EMBL" id="BKCJ010000178">
    <property type="protein sequence ID" value="GEU30673.1"/>
    <property type="molecule type" value="Genomic_DNA"/>
</dbReference>